<dbReference type="InterPro" id="IPR029016">
    <property type="entry name" value="GAF-like_dom_sf"/>
</dbReference>
<feature type="compositionally biased region" description="Low complexity" evidence="1">
    <location>
        <begin position="13"/>
        <end position="24"/>
    </location>
</feature>
<accession>A0A3A1U419</accession>
<name>A0A3A1U419_9MICO</name>
<organism evidence="3 4">
    <name type="scientific">Amnibacterium setariae</name>
    <dbReference type="NCBI Taxonomy" id="2306585"/>
    <lineage>
        <taxon>Bacteria</taxon>
        <taxon>Bacillati</taxon>
        <taxon>Actinomycetota</taxon>
        <taxon>Actinomycetes</taxon>
        <taxon>Micrococcales</taxon>
        <taxon>Microbacteriaceae</taxon>
        <taxon>Amnibacterium</taxon>
    </lineage>
</organism>
<dbReference type="AlphaFoldDB" id="A0A3A1U419"/>
<reference evidence="4" key="1">
    <citation type="submission" date="2018-09" db="EMBL/GenBank/DDBJ databases">
        <authorList>
            <person name="Kim I."/>
        </authorList>
    </citation>
    <scope>NUCLEOTIDE SEQUENCE [LARGE SCALE GENOMIC DNA]</scope>
    <source>
        <strain evidence="4">DD4a</strain>
    </source>
</reference>
<dbReference type="InterPro" id="IPR036514">
    <property type="entry name" value="SGNH_hydro_sf"/>
</dbReference>
<feature type="domain" description="GAF" evidence="2">
    <location>
        <begin position="412"/>
        <end position="553"/>
    </location>
</feature>
<keyword evidence="4" id="KW-1185">Reference proteome</keyword>
<gene>
    <name evidence="3" type="ORF">D1781_09305</name>
</gene>
<protein>
    <submittedName>
        <fullName evidence="3">GAF domain-containing protein</fullName>
    </submittedName>
</protein>
<dbReference type="Pfam" id="PF01590">
    <property type="entry name" value="GAF"/>
    <property type="match status" value="1"/>
</dbReference>
<evidence type="ECO:0000313" key="4">
    <source>
        <dbReference type="Proteomes" id="UP000265742"/>
    </source>
</evidence>
<feature type="compositionally biased region" description="Polar residues" evidence="1">
    <location>
        <begin position="27"/>
        <end position="44"/>
    </location>
</feature>
<dbReference type="Gene3D" id="3.40.50.1110">
    <property type="entry name" value="SGNH hydrolase"/>
    <property type="match status" value="1"/>
</dbReference>
<dbReference type="EMBL" id="QXTG01000002">
    <property type="protein sequence ID" value="RIX27734.1"/>
    <property type="molecule type" value="Genomic_DNA"/>
</dbReference>
<dbReference type="SUPFAM" id="SSF55781">
    <property type="entry name" value="GAF domain-like"/>
    <property type="match status" value="1"/>
</dbReference>
<dbReference type="InterPro" id="IPR003018">
    <property type="entry name" value="GAF"/>
</dbReference>
<dbReference type="PANTHER" id="PTHR43102">
    <property type="entry name" value="SLR1143 PROTEIN"/>
    <property type="match status" value="1"/>
</dbReference>
<dbReference type="Gene3D" id="3.30.450.40">
    <property type="match status" value="1"/>
</dbReference>
<feature type="region of interest" description="Disordered" evidence="1">
    <location>
        <begin position="1"/>
        <end position="103"/>
    </location>
</feature>
<dbReference type="Proteomes" id="UP000265742">
    <property type="component" value="Unassembled WGS sequence"/>
</dbReference>
<evidence type="ECO:0000313" key="3">
    <source>
        <dbReference type="EMBL" id="RIX27734.1"/>
    </source>
</evidence>
<sequence length="564" mass="60847">MEAARRGEQPEAGSSTGPGTTGVTYQRVPSSCSPASSIGTTAGEPTTAARATASGSGGIRSVQRPSTTTSTARAPLPGCTASRTAPAGRRPTTGPVVQPPKPTTVAGTTTVGFHQKSTATCQPPPLRLGRVAGNFRSGESRSISRKRHLPMLESRAARAAAKLWYTKMLYVQQSVPVPRDSPVITSGAADPDRVLLIGNGPTHGWGTVTHELALTGQLARALTRRTTRPTDIRYIGDEMMPIAGVHSWIGDESLALYDLVLVVLSMNDAVRLTRADDYRADMTRLLDRLSTETKPSARIVVAGIQDVDSLPEYRGVAARLGQRRADLLNAITRELVGRYDGFSYLEHRTPQAEPGRPYGSPALYAEWSEVFAAVCAPALDEARALDPYRLEHELVEHEWSWKPGEKVMAKAEDTESLDRLVQDAKSHFGADVAWVSLMDGDRQFYLANTSPAGRGAPADLSICQYTMEGDEPLVIENVLRDERTKDSPMVDLSQLRFYAGAPIKNEQGENIGTFCVLNVLPKSKSSVDEDDLRDWASRAQGEILKMASAGESAAKPSKGARTAR</sequence>
<dbReference type="PANTHER" id="PTHR43102:SF2">
    <property type="entry name" value="GAF DOMAIN-CONTAINING PROTEIN"/>
    <property type="match status" value="1"/>
</dbReference>
<evidence type="ECO:0000256" key="1">
    <source>
        <dbReference type="SAM" id="MobiDB-lite"/>
    </source>
</evidence>
<feature type="compositionally biased region" description="Polar residues" evidence="1">
    <location>
        <begin position="63"/>
        <end position="72"/>
    </location>
</feature>
<evidence type="ECO:0000259" key="2">
    <source>
        <dbReference type="SMART" id="SM00065"/>
    </source>
</evidence>
<dbReference type="SMART" id="SM00065">
    <property type="entry name" value="GAF"/>
    <property type="match status" value="1"/>
</dbReference>
<proteinExistence type="predicted"/>
<comment type="caution">
    <text evidence="3">The sequence shown here is derived from an EMBL/GenBank/DDBJ whole genome shotgun (WGS) entry which is preliminary data.</text>
</comment>
<dbReference type="SUPFAM" id="SSF52266">
    <property type="entry name" value="SGNH hydrolase"/>
    <property type="match status" value="1"/>
</dbReference>